<organism evidence="2">
    <name type="scientific">virus sp. ctE0n6</name>
    <dbReference type="NCBI Taxonomy" id="2827985"/>
    <lineage>
        <taxon>Viruses</taxon>
    </lineage>
</organism>
<dbReference type="EMBL" id="BK059101">
    <property type="protein sequence ID" value="DAE29940.1"/>
    <property type="molecule type" value="Genomic_DNA"/>
</dbReference>
<dbReference type="SUPFAM" id="SSF47090">
    <property type="entry name" value="PGBD-like"/>
    <property type="match status" value="2"/>
</dbReference>
<name>A0A8S5RG27_9VIRU</name>
<sequence length="381" mass="41270">MAYNQVNISSGHSINCQGMSDVINEVTEARKVVDRVYEIVKASGKACYKYHDTASSSSQNLANIVNFHNQYKDGVDVSIHFNASVHTDNPMGVEVCYYSDSTLASQMSKAISDAGGFKNRGAKQRTGLYFLKRTNKTNILIEVCFGDSTKDCELYKANFEAICQAIAKTLIGGTSNDHIPNDIQAEIKEENISTTVPPDTKSNVEKAKEYVGDRCKELQEKLIKCGYNCGGYGADSKFGKGTYDSLIQFQKDNGLDPDGLAGVKTFAKLDALIAKKNSNSGDDWIRRLQQECNNQGFSNQKVDGIAGVNTLNGCPTLRQGASGNITKLLQEKLVSLGYSTNGIDGIYGSGTANAVKSYQSSKGLSQDGVCGQATWRKLLGL</sequence>
<keyword evidence="2" id="KW-0378">Hydrolase</keyword>
<dbReference type="Gene3D" id="1.10.101.10">
    <property type="entry name" value="PGBD-like superfamily/PGBD"/>
    <property type="match status" value="2"/>
</dbReference>
<accession>A0A8S5RG27</accession>
<dbReference type="Pfam" id="PF01471">
    <property type="entry name" value="PG_binding_1"/>
    <property type="match status" value="2"/>
</dbReference>
<proteinExistence type="predicted"/>
<dbReference type="GO" id="GO:0009253">
    <property type="term" value="P:peptidoglycan catabolic process"/>
    <property type="evidence" value="ECO:0007669"/>
    <property type="project" value="InterPro"/>
</dbReference>
<dbReference type="Pfam" id="PF01520">
    <property type="entry name" value="Amidase_3"/>
    <property type="match status" value="1"/>
</dbReference>
<dbReference type="InterPro" id="IPR036366">
    <property type="entry name" value="PGBDSf"/>
</dbReference>
<dbReference type="InterPro" id="IPR002477">
    <property type="entry name" value="Peptidoglycan-bd-like"/>
</dbReference>
<reference evidence="2" key="1">
    <citation type="journal article" date="2021" name="Proc. Natl. Acad. Sci. U.S.A.">
        <title>A Catalog of Tens of Thousands of Viruses from Human Metagenomes Reveals Hidden Associations with Chronic Diseases.</title>
        <authorList>
            <person name="Tisza M.J."/>
            <person name="Buck C.B."/>
        </authorList>
    </citation>
    <scope>NUCLEOTIDE SEQUENCE</scope>
    <source>
        <strain evidence="2">CtE0n6</strain>
    </source>
</reference>
<dbReference type="Gene3D" id="3.40.630.40">
    <property type="entry name" value="Zn-dependent exopeptidases"/>
    <property type="match status" value="1"/>
</dbReference>
<evidence type="ECO:0000313" key="2">
    <source>
        <dbReference type="EMBL" id="DAE29940.1"/>
    </source>
</evidence>
<protein>
    <submittedName>
        <fullName evidence="2">Cell wall hydrolase autolysin</fullName>
    </submittedName>
</protein>
<dbReference type="CDD" id="cd02696">
    <property type="entry name" value="MurNAc-LAA"/>
    <property type="match status" value="1"/>
</dbReference>
<dbReference type="SMART" id="SM00646">
    <property type="entry name" value="Ami_3"/>
    <property type="match status" value="1"/>
</dbReference>
<dbReference type="GO" id="GO:0008745">
    <property type="term" value="F:N-acetylmuramoyl-L-alanine amidase activity"/>
    <property type="evidence" value="ECO:0007669"/>
    <property type="project" value="InterPro"/>
</dbReference>
<dbReference type="InterPro" id="IPR036365">
    <property type="entry name" value="PGBD-like_sf"/>
</dbReference>
<dbReference type="InterPro" id="IPR002508">
    <property type="entry name" value="MurNAc-LAA_cat"/>
</dbReference>
<dbReference type="SUPFAM" id="SSF53187">
    <property type="entry name" value="Zn-dependent exopeptidases"/>
    <property type="match status" value="1"/>
</dbReference>
<evidence type="ECO:0000259" key="1">
    <source>
        <dbReference type="SMART" id="SM00646"/>
    </source>
</evidence>
<feature type="domain" description="MurNAc-LAA" evidence="1">
    <location>
        <begin position="65"/>
        <end position="171"/>
    </location>
</feature>